<dbReference type="InterPro" id="IPR036890">
    <property type="entry name" value="HATPase_C_sf"/>
</dbReference>
<dbReference type="InterPro" id="IPR003594">
    <property type="entry name" value="HATPase_dom"/>
</dbReference>
<dbReference type="PROSITE" id="PS50109">
    <property type="entry name" value="HIS_KIN"/>
    <property type="match status" value="1"/>
</dbReference>
<dbReference type="InterPro" id="IPR005467">
    <property type="entry name" value="His_kinase_dom"/>
</dbReference>
<dbReference type="InterPro" id="IPR036097">
    <property type="entry name" value="HisK_dim/P_sf"/>
</dbReference>
<evidence type="ECO:0000256" key="3">
    <source>
        <dbReference type="ARBA" id="ARBA00012438"/>
    </source>
</evidence>
<dbReference type="GO" id="GO:0000155">
    <property type="term" value="F:phosphorelay sensor kinase activity"/>
    <property type="evidence" value="ECO:0007669"/>
    <property type="project" value="InterPro"/>
</dbReference>
<dbReference type="Gene3D" id="3.30.565.10">
    <property type="entry name" value="Histidine kinase-like ATPase, C-terminal domain"/>
    <property type="match status" value="1"/>
</dbReference>
<dbReference type="CDD" id="cd00075">
    <property type="entry name" value="HATPase"/>
    <property type="match status" value="1"/>
</dbReference>
<sequence>MSTPAHPRLSLRSKLALLSLLLLALPWVGYRYVVEMEAFMVDGQQQAVIATARAVATALHERPQLLGLREWEPSSAVAAGDSLLPGEEIIDVMRTPLAALITPQRSLAELEAILRGVQRSTSRISVVSRDLRVLALAGQLPAADEAPEEGAGYWLATWRRWVARIAQAPGEVVGDDWEIIRGREVHDALMGIPAAALRGSGDGKALRVSAAHPIWERDRVIGAVVVEEDARSIASLRQHALERLVLLTVIGFGLVALPVLAFASHLSSRIRRLRDEAEHAIDGQGRITTLVTASRAGDEVGDLSRSFSALLERLSGHHAYLENMASRLSHELRTPIAVVRSSLENLDAAQLPEDARTYMERAQGGLDRLSRILSRMSEATRLEQALASTASERFDLRAVLAECVNGYRAVHPAQVFEAELPPYPVWVRGAPDLAAQMLDKLVDNAVDFTVAGAPIRVVLQFQTTTCTLAVINRGPLLPDALQGRMFEAMVSVRKADGSGADPHLGLGLYVARMIAAFHGGSLSATNLPGGDGVCISATLRLA</sequence>
<keyword evidence="14" id="KW-1185">Reference proteome</keyword>
<dbReference type="RefSeq" id="WP_107492839.1">
    <property type="nucleotide sequence ID" value="NZ_PZKC01000004.1"/>
</dbReference>
<keyword evidence="4" id="KW-0597">Phosphoprotein</keyword>
<dbReference type="SUPFAM" id="SSF55874">
    <property type="entry name" value="ATPase domain of HSP90 chaperone/DNA topoisomerase II/histidine kinase"/>
    <property type="match status" value="1"/>
</dbReference>
<protein>
    <recommendedName>
        <fullName evidence="3">histidine kinase</fullName>
        <ecNumber evidence="3">2.7.13.3</ecNumber>
    </recommendedName>
</protein>
<dbReference type="EMBL" id="PZKC01000004">
    <property type="protein sequence ID" value="PTD97030.1"/>
    <property type="molecule type" value="Genomic_DNA"/>
</dbReference>
<feature type="transmembrane region" description="Helical" evidence="10">
    <location>
        <begin position="244"/>
        <end position="264"/>
    </location>
</feature>
<organism evidence="13 14">
    <name type="scientific">Pseudothauera lacus</name>
    <dbReference type="NCBI Taxonomy" id="2136175"/>
    <lineage>
        <taxon>Bacteria</taxon>
        <taxon>Pseudomonadati</taxon>
        <taxon>Pseudomonadota</taxon>
        <taxon>Betaproteobacteria</taxon>
        <taxon>Rhodocyclales</taxon>
        <taxon>Zoogloeaceae</taxon>
        <taxon>Pseudothauera</taxon>
    </lineage>
</organism>
<name>A0A2T4IGY1_9RHOO</name>
<dbReference type="Gene3D" id="1.10.287.130">
    <property type="match status" value="1"/>
</dbReference>
<feature type="domain" description="HAMP" evidence="12">
    <location>
        <begin position="264"/>
        <end position="319"/>
    </location>
</feature>
<evidence type="ECO:0000256" key="2">
    <source>
        <dbReference type="ARBA" id="ARBA00004370"/>
    </source>
</evidence>
<dbReference type="AlphaFoldDB" id="A0A2T4IGY1"/>
<evidence type="ECO:0000256" key="10">
    <source>
        <dbReference type="SAM" id="Phobius"/>
    </source>
</evidence>
<keyword evidence="10" id="KW-0472">Membrane</keyword>
<dbReference type="OrthoDB" id="9806130at2"/>
<dbReference type="InterPro" id="IPR003661">
    <property type="entry name" value="HisK_dim/P_dom"/>
</dbReference>
<dbReference type="SMART" id="SM00304">
    <property type="entry name" value="HAMP"/>
    <property type="match status" value="2"/>
</dbReference>
<proteinExistence type="predicted"/>
<evidence type="ECO:0000259" key="12">
    <source>
        <dbReference type="PROSITE" id="PS50885"/>
    </source>
</evidence>
<keyword evidence="5" id="KW-0808">Transferase</keyword>
<dbReference type="SUPFAM" id="SSF47384">
    <property type="entry name" value="Homodimeric domain of signal transducing histidine kinase"/>
    <property type="match status" value="1"/>
</dbReference>
<dbReference type="InterPro" id="IPR003660">
    <property type="entry name" value="HAMP_dom"/>
</dbReference>
<comment type="caution">
    <text evidence="13">The sequence shown here is derived from an EMBL/GenBank/DDBJ whole genome shotgun (WGS) entry which is preliminary data.</text>
</comment>
<comment type="catalytic activity">
    <reaction evidence="1">
        <text>ATP + protein L-histidine = ADP + protein N-phospho-L-histidine.</text>
        <dbReference type="EC" id="2.7.13.3"/>
    </reaction>
</comment>
<evidence type="ECO:0000256" key="4">
    <source>
        <dbReference type="ARBA" id="ARBA00022553"/>
    </source>
</evidence>
<evidence type="ECO:0000256" key="8">
    <source>
        <dbReference type="ARBA" id="ARBA00022989"/>
    </source>
</evidence>
<evidence type="ECO:0000256" key="9">
    <source>
        <dbReference type="ARBA" id="ARBA00023012"/>
    </source>
</evidence>
<gene>
    <name evidence="13" type="ORF">C8261_06455</name>
</gene>
<dbReference type="Pfam" id="PF02518">
    <property type="entry name" value="HATPase_c"/>
    <property type="match status" value="1"/>
</dbReference>
<evidence type="ECO:0000256" key="1">
    <source>
        <dbReference type="ARBA" id="ARBA00000085"/>
    </source>
</evidence>
<dbReference type="CDD" id="cd00082">
    <property type="entry name" value="HisKA"/>
    <property type="match status" value="1"/>
</dbReference>
<feature type="domain" description="Histidine kinase" evidence="11">
    <location>
        <begin position="327"/>
        <end position="542"/>
    </location>
</feature>
<dbReference type="PROSITE" id="PS50885">
    <property type="entry name" value="HAMP"/>
    <property type="match status" value="1"/>
</dbReference>
<keyword evidence="8 10" id="KW-1133">Transmembrane helix</keyword>
<dbReference type="InterPro" id="IPR050428">
    <property type="entry name" value="TCS_sensor_his_kinase"/>
</dbReference>
<reference evidence="13 14" key="1">
    <citation type="submission" date="2018-03" db="EMBL/GenBank/DDBJ databases">
        <authorList>
            <person name="Keele B.F."/>
        </authorList>
    </citation>
    <scope>NUCLEOTIDE SEQUENCE [LARGE SCALE GENOMIC DNA]</scope>
    <source>
        <strain evidence="13 14">D20</strain>
    </source>
</reference>
<dbReference type="SMART" id="SM00388">
    <property type="entry name" value="HisKA"/>
    <property type="match status" value="1"/>
</dbReference>
<dbReference type="Gene3D" id="6.10.340.10">
    <property type="match status" value="1"/>
</dbReference>
<evidence type="ECO:0000313" key="13">
    <source>
        <dbReference type="EMBL" id="PTD97030.1"/>
    </source>
</evidence>
<evidence type="ECO:0000256" key="6">
    <source>
        <dbReference type="ARBA" id="ARBA00022692"/>
    </source>
</evidence>
<evidence type="ECO:0000256" key="7">
    <source>
        <dbReference type="ARBA" id="ARBA00022777"/>
    </source>
</evidence>
<keyword evidence="6 10" id="KW-0812">Transmembrane</keyword>
<keyword evidence="9" id="KW-0902">Two-component regulatory system</keyword>
<reference evidence="13 14" key="2">
    <citation type="submission" date="2018-04" db="EMBL/GenBank/DDBJ databases">
        <title>Thauera lacus sp. nov., isolated from an saline lake in Inner Mongolia, China.</title>
        <authorList>
            <person name="Liang Q.-Y."/>
        </authorList>
    </citation>
    <scope>NUCLEOTIDE SEQUENCE [LARGE SCALE GENOMIC DNA]</scope>
    <source>
        <strain evidence="13 14">D20</strain>
    </source>
</reference>
<dbReference type="Proteomes" id="UP000241193">
    <property type="component" value="Unassembled WGS sequence"/>
</dbReference>
<dbReference type="EC" id="2.7.13.3" evidence="3"/>
<keyword evidence="7" id="KW-0418">Kinase</keyword>
<dbReference type="GO" id="GO:0016020">
    <property type="term" value="C:membrane"/>
    <property type="evidence" value="ECO:0007669"/>
    <property type="project" value="UniProtKB-SubCell"/>
</dbReference>
<comment type="subcellular location">
    <subcellularLocation>
        <location evidence="2">Membrane</location>
    </subcellularLocation>
</comment>
<dbReference type="PANTHER" id="PTHR45436">
    <property type="entry name" value="SENSOR HISTIDINE KINASE YKOH"/>
    <property type="match status" value="1"/>
</dbReference>
<dbReference type="SMART" id="SM00387">
    <property type="entry name" value="HATPase_c"/>
    <property type="match status" value="1"/>
</dbReference>
<accession>A0A2T4IGY1</accession>
<evidence type="ECO:0000259" key="11">
    <source>
        <dbReference type="PROSITE" id="PS50109"/>
    </source>
</evidence>
<dbReference type="PANTHER" id="PTHR45436:SF5">
    <property type="entry name" value="SENSOR HISTIDINE KINASE TRCS"/>
    <property type="match status" value="1"/>
</dbReference>
<dbReference type="Pfam" id="PF00512">
    <property type="entry name" value="HisKA"/>
    <property type="match status" value="1"/>
</dbReference>
<evidence type="ECO:0000313" key="14">
    <source>
        <dbReference type="Proteomes" id="UP000241193"/>
    </source>
</evidence>
<evidence type="ECO:0000256" key="5">
    <source>
        <dbReference type="ARBA" id="ARBA00022679"/>
    </source>
</evidence>